<proteinExistence type="inferred from homology"/>
<sequence length="378" mass="40961">MTEPKRSSLFNLLAQRICARITHGLLKDAGAVAAKARALYAAPARREMVVSGIYAKCEADLVLSSIEQLRAALEQLRPYAAHVQNTGEFWRLHDGLTRFTHSTAFFTVCMPTVVAMMATLLTLVLANQLLYAAEIVEDLESFLLDTPKPLAQDLADLLEMKYGLINLVQYRLLPLVLGIKPDGEIAGASARTADADETFRTEVAQLLELPMRTGIIDSVYQHLLDSGVSVANNYAEFVAGLKISEIVAQGTDQAADAAARTCAAPVAAKAAPLPTGLRRLAAAAAADTDAKQVLERAYNKSTGRVLDGSVTSPLHDEVHHIPLSSDDMQKFMILDYLYTMRLLASCVRKKNSRSKTRAGPGVKLTIQSPFKIVTTPGK</sequence>
<keyword evidence="10" id="KW-0812">Transmembrane</keyword>
<dbReference type="InterPro" id="IPR008787">
    <property type="entry name" value="Poxvirus_G7"/>
</dbReference>
<evidence type="ECO:0000256" key="3">
    <source>
        <dbReference type="ARBA" id="ARBA00009079"/>
    </source>
</evidence>
<name>A0AAU7E1G1_9POXV</name>
<evidence type="ECO:0000256" key="1">
    <source>
        <dbReference type="ARBA" id="ARBA00004192"/>
    </source>
</evidence>
<reference evidence="11" key="1">
    <citation type="journal article" date="2024" name="Microbiome">
        <title>Substantial viral diversity in bats and rodents from East Africa: insights into evolution, recombination, and cocirculation.</title>
        <authorList>
            <person name="Wang D."/>
            <person name="Yang X."/>
            <person name="Ren Z."/>
            <person name="Hu B."/>
            <person name="Zhao H."/>
            <person name="Yang K."/>
            <person name="Shi P."/>
            <person name="Zhang Z."/>
            <person name="Feng Q."/>
            <person name="Nawenja C.V."/>
            <person name="Obanda V."/>
            <person name="Robert K."/>
            <person name="Nalikka B."/>
            <person name="Waruhiu C.N."/>
            <person name="Ochola G.O."/>
            <person name="Onyuok S.O."/>
            <person name="Ochieng H."/>
            <person name="Li B."/>
            <person name="Zhu Y."/>
            <person name="Si H."/>
            <person name="Yin J."/>
            <person name="Kristiansen K."/>
            <person name="Jin X."/>
            <person name="Xu X."/>
            <person name="Xiao M."/>
            <person name="Agwanda B."/>
            <person name="Ommeh S."/>
            <person name="Li J."/>
            <person name="Shi Z.L."/>
        </authorList>
    </citation>
    <scope>NUCLEOTIDE SEQUENCE</scope>
    <source>
        <strain evidence="11">1A/Uganda/UGR70/2019</strain>
    </source>
</reference>
<evidence type="ECO:0000256" key="9">
    <source>
        <dbReference type="ARBA" id="ARBA00025443"/>
    </source>
</evidence>
<organism evidence="11">
    <name type="scientific">Rousettus bat poxvirus</name>
    <dbReference type="NCBI Taxonomy" id="3141933"/>
    <lineage>
        <taxon>Viruses</taxon>
        <taxon>Varidnaviria</taxon>
        <taxon>Bamfordvirae</taxon>
        <taxon>Nucleocytoviricota</taxon>
        <taxon>Pokkesviricetes</taxon>
        <taxon>Chitovirales</taxon>
        <taxon>Poxviridae</taxon>
    </lineage>
</organism>
<accession>A0AAU7E1G1</accession>
<reference evidence="11" key="2">
    <citation type="submission" date="2024-02" db="EMBL/GenBank/DDBJ databases">
        <authorList>
            <person name="Hu B."/>
        </authorList>
    </citation>
    <scope>NUCLEOTIDE SEQUENCE</scope>
    <source>
        <strain evidence="11">1A/Uganda/UGR70/2019</strain>
    </source>
</reference>
<dbReference type="GO" id="GO:0030430">
    <property type="term" value="C:host cell cytoplasm"/>
    <property type="evidence" value="ECO:0007669"/>
    <property type="project" value="UniProtKB-SubCell"/>
</dbReference>
<evidence type="ECO:0000256" key="6">
    <source>
        <dbReference type="ARBA" id="ARBA00022553"/>
    </source>
</evidence>
<keyword evidence="8" id="KW-1035">Host cytoplasm</keyword>
<evidence type="ECO:0000256" key="2">
    <source>
        <dbReference type="ARBA" id="ARBA00004328"/>
    </source>
</evidence>
<comment type="similarity">
    <text evidence="3">Belongs to the chordopoxvirinae G7 family.</text>
</comment>
<dbReference type="GO" id="GO:0044423">
    <property type="term" value="C:virion component"/>
    <property type="evidence" value="ECO:0007669"/>
    <property type="project" value="UniProtKB-KW"/>
</dbReference>
<comment type="subunit">
    <text evidence="4">Part of a complex composed of A30, G7, F10 kinase, A15, D2, D3, and J1.</text>
</comment>
<evidence type="ECO:0000256" key="7">
    <source>
        <dbReference type="ARBA" id="ARBA00022844"/>
    </source>
</evidence>
<evidence type="ECO:0000256" key="8">
    <source>
        <dbReference type="ARBA" id="ARBA00023200"/>
    </source>
</evidence>
<keyword evidence="7" id="KW-0946">Virion</keyword>
<evidence type="ECO:0000256" key="10">
    <source>
        <dbReference type="SAM" id="Phobius"/>
    </source>
</evidence>
<dbReference type="Pfam" id="PF05503">
    <property type="entry name" value="Pox_G7"/>
    <property type="match status" value="1"/>
</dbReference>
<dbReference type="EMBL" id="PP711852">
    <property type="protein sequence ID" value="XBH23805.1"/>
    <property type="molecule type" value="Genomic_DNA"/>
</dbReference>
<comment type="subcellular location">
    <subcellularLocation>
        <location evidence="1">Host cytoplasm</location>
    </subcellularLocation>
    <subcellularLocation>
        <location evidence="2">Virion</location>
    </subcellularLocation>
</comment>
<keyword evidence="6" id="KW-0597">Phosphoprotein</keyword>
<evidence type="ECO:0000313" key="11">
    <source>
        <dbReference type="EMBL" id="XBH23805.1"/>
    </source>
</evidence>
<evidence type="ECO:0000256" key="4">
    <source>
        <dbReference type="ARBA" id="ARBA00011362"/>
    </source>
</evidence>
<keyword evidence="10" id="KW-1133">Transmembrane helix</keyword>
<protein>
    <recommendedName>
        <fullName evidence="5">Assembly protein G7</fullName>
    </recommendedName>
</protein>
<feature type="transmembrane region" description="Helical" evidence="10">
    <location>
        <begin position="104"/>
        <end position="126"/>
    </location>
</feature>
<keyword evidence="10" id="KW-0472">Membrane</keyword>
<comment type="function">
    <text evidence="9">Late protein which is a part of a large complex required for early virion morphogenesis. This complex participates in the formation of virosomes and the incorporation of virosomal contents into nascent immature virions.</text>
</comment>
<evidence type="ECO:0000256" key="5">
    <source>
        <dbReference type="ARBA" id="ARBA00019431"/>
    </source>
</evidence>